<dbReference type="EMBL" id="BGPR01002344">
    <property type="protein sequence ID" value="GBM71927.1"/>
    <property type="molecule type" value="Genomic_DNA"/>
</dbReference>
<accession>A0A4Y2I2F1</accession>
<keyword evidence="3" id="KW-1185">Reference proteome</keyword>
<evidence type="ECO:0000313" key="3">
    <source>
        <dbReference type="Proteomes" id="UP000499080"/>
    </source>
</evidence>
<gene>
    <name evidence="2" type="ORF">AVEN_164265_1</name>
</gene>
<comment type="caution">
    <text evidence="2">The sequence shown here is derived from an EMBL/GenBank/DDBJ whole genome shotgun (WGS) entry which is preliminary data.</text>
</comment>
<dbReference type="Proteomes" id="UP000499080">
    <property type="component" value="Unassembled WGS sequence"/>
</dbReference>
<sequence>MQRTAHNPHNIHRRNAPLRIHTISTDATHRSESTQYPQTQHIAQNPHTTQSFDPQFTPHTLPIPCPTGFTPHTLPIPCPTGFTLHTLPIPCPQVSHSIHYPFHVPQASHSTHYPFHVHRFHTPYIALCHATQD</sequence>
<evidence type="ECO:0000313" key="2">
    <source>
        <dbReference type="EMBL" id="GBM71927.1"/>
    </source>
</evidence>
<evidence type="ECO:0000256" key="1">
    <source>
        <dbReference type="SAM" id="MobiDB-lite"/>
    </source>
</evidence>
<dbReference type="AlphaFoldDB" id="A0A4Y2I2F1"/>
<organism evidence="2 3">
    <name type="scientific">Araneus ventricosus</name>
    <name type="common">Orbweaver spider</name>
    <name type="synonym">Epeira ventricosa</name>
    <dbReference type="NCBI Taxonomy" id="182803"/>
    <lineage>
        <taxon>Eukaryota</taxon>
        <taxon>Metazoa</taxon>
        <taxon>Ecdysozoa</taxon>
        <taxon>Arthropoda</taxon>
        <taxon>Chelicerata</taxon>
        <taxon>Arachnida</taxon>
        <taxon>Araneae</taxon>
        <taxon>Araneomorphae</taxon>
        <taxon>Entelegynae</taxon>
        <taxon>Araneoidea</taxon>
        <taxon>Araneidae</taxon>
        <taxon>Araneus</taxon>
    </lineage>
</organism>
<proteinExistence type="predicted"/>
<protein>
    <submittedName>
        <fullName evidence="2">Uncharacterized protein</fullName>
    </submittedName>
</protein>
<feature type="region of interest" description="Disordered" evidence="1">
    <location>
        <begin position="1"/>
        <end position="20"/>
    </location>
</feature>
<reference evidence="2 3" key="1">
    <citation type="journal article" date="2019" name="Sci. Rep.">
        <title>Orb-weaving spider Araneus ventricosus genome elucidates the spidroin gene catalogue.</title>
        <authorList>
            <person name="Kono N."/>
            <person name="Nakamura H."/>
            <person name="Ohtoshi R."/>
            <person name="Moran D.A.P."/>
            <person name="Shinohara A."/>
            <person name="Yoshida Y."/>
            <person name="Fujiwara M."/>
            <person name="Mori M."/>
            <person name="Tomita M."/>
            <person name="Arakawa K."/>
        </authorList>
    </citation>
    <scope>NUCLEOTIDE SEQUENCE [LARGE SCALE GENOMIC DNA]</scope>
</reference>
<name>A0A4Y2I2F1_ARAVE</name>